<feature type="domain" description="F-box" evidence="2">
    <location>
        <begin position="56"/>
        <end position="114"/>
    </location>
</feature>
<feature type="region of interest" description="Disordered" evidence="1">
    <location>
        <begin position="1"/>
        <end position="24"/>
    </location>
</feature>
<dbReference type="Gene3D" id="1.20.1280.50">
    <property type="match status" value="1"/>
</dbReference>
<proteinExistence type="predicted"/>
<evidence type="ECO:0000313" key="3">
    <source>
        <dbReference type="EMBL" id="KAF2206228.1"/>
    </source>
</evidence>
<dbReference type="InterPro" id="IPR001810">
    <property type="entry name" value="F-box_dom"/>
</dbReference>
<gene>
    <name evidence="3" type="ORF">CERZMDRAFT_103618</name>
</gene>
<organism evidence="3 4">
    <name type="scientific">Cercospora zeae-maydis SCOH1-5</name>
    <dbReference type="NCBI Taxonomy" id="717836"/>
    <lineage>
        <taxon>Eukaryota</taxon>
        <taxon>Fungi</taxon>
        <taxon>Dikarya</taxon>
        <taxon>Ascomycota</taxon>
        <taxon>Pezizomycotina</taxon>
        <taxon>Dothideomycetes</taxon>
        <taxon>Dothideomycetidae</taxon>
        <taxon>Mycosphaerellales</taxon>
        <taxon>Mycosphaerellaceae</taxon>
        <taxon>Cercospora</taxon>
    </lineage>
</organism>
<reference evidence="3" key="1">
    <citation type="journal article" date="2020" name="Stud. Mycol.">
        <title>101 Dothideomycetes genomes: a test case for predicting lifestyles and emergence of pathogens.</title>
        <authorList>
            <person name="Haridas S."/>
            <person name="Albert R."/>
            <person name="Binder M."/>
            <person name="Bloem J."/>
            <person name="Labutti K."/>
            <person name="Salamov A."/>
            <person name="Andreopoulos B."/>
            <person name="Baker S."/>
            <person name="Barry K."/>
            <person name="Bills G."/>
            <person name="Bluhm B."/>
            <person name="Cannon C."/>
            <person name="Castanera R."/>
            <person name="Culley D."/>
            <person name="Daum C."/>
            <person name="Ezra D."/>
            <person name="Gonzalez J."/>
            <person name="Henrissat B."/>
            <person name="Kuo A."/>
            <person name="Liang C."/>
            <person name="Lipzen A."/>
            <person name="Lutzoni F."/>
            <person name="Magnuson J."/>
            <person name="Mondo S."/>
            <person name="Nolan M."/>
            <person name="Ohm R."/>
            <person name="Pangilinan J."/>
            <person name="Park H.-J."/>
            <person name="Ramirez L."/>
            <person name="Alfaro M."/>
            <person name="Sun H."/>
            <person name="Tritt A."/>
            <person name="Yoshinaga Y."/>
            <person name="Zwiers L.-H."/>
            <person name="Turgeon B."/>
            <person name="Goodwin S."/>
            <person name="Spatafora J."/>
            <person name="Crous P."/>
            <person name="Grigoriev I."/>
        </authorList>
    </citation>
    <scope>NUCLEOTIDE SEQUENCE</scope>
    <source>
        <strain evidence="3">SCOH1-5</strain>
    </source>
</reference>
<dbReference type="AlphaFoldDB" id="A0A6A6EVA6"/>
<dbReference type="Pfam" id="PF00646">
    <property type="entry name" value="F-box"/>
    <property type="match status" value="1"/>
</dbReference>
<dbReference type="SMART" id="SM00256">
    <property type="entry name" value="FBOX"/>
    <property type="match status" value="1"/>
</dbReference>
<keyword evidence="4" id="KW-1185">Reference proteome</keyword>
<sequence length="367" mass="41934">MRYNVSRVDKRNRSNPVRRSRRTASTTSALRDWNIAWILHTFSQKTALATDASAPRPPLLNIPPEIQLHVVSYLPAKDIQRCRRVNKHFHELIDSNRNHDLGLKPGIDESLRRLNESVARFCFYPADAVTPAEMSTAFLRAFADFFHNTLQDVGFLPPYFFENVLAAGEFLPTPDEDVIARYHWLGRLFLDHWTISAPQGAALSPDEREILWCFTMQLARAASFNTWPPADPARADFVEAMSWDLHWTDKLCQSNVVWPMMMLDAAEKNLLDGQQLFEFAESPVKYRLVEVPTTDSYYKAPVYLQKCRALESRLADLLQVPHLPPTAPVTYCTKSRSAAIHIKMALEHGEVLTLFKRSALLEDLVIA</sequence>
<accession>A0A6A6EVA6</accession>
<evidence type="ECO:0000313" key="4">
    <source>
        <dbReference type="Proteomes" id="UP000799539"/>
    </source>
</evidence>
<name>A0A6A6EVA6_9PEZI</name>
<dbReference type="OrthoDB" id="3638396at2759"/>
<dbReference type="InterPro" id="IPR036047">
    <property type="entry name" value="F-box-like_dom_sf"/>
</dbReference>
<evidence type="ECO:0000259" key="2">
    <source>
        <dbReference type="PROSITE" id="PS50181"/>
    </source>
</evidence>
<evidence type="ECO:0000256" key="1">
    <source>
        <dbReference type="SAM" id="MobiDB-lite"/>
    </source>
</evidence>
<dbReference type="EMBL" id="ML992736">
    <property type="protein sequence ID" value="KAF2206228.1"/>
    <property type="molecule type" value="Genomic_DNA"/>
</dbReference>
<dbReference type="SUPFAM" id="SSF81383">
    <property type="entry name" value="F-box domain"/>
    <property type="match status" value="1"/>
</dbReference>
<dbReference type="Proteomes" id="UP000799539">
    <property type="component" value="Unassembled WGS sequence"/>
</dbReference>
<dbReference type="PROSITE" id="PS50181">
    <property type="entry name" value="FBOX"/>
    <property type="match status" value="1"/>
</dbReference>
<protein>
    <recommendedName>
        <fullName evidence="2">F-box domain-containing protein</fullName>
    </recommendedName>
</protein>